<dbReference type="Gene3D" id="3.30.420.40">
    <property type="match status" value="2"/>
</dbReference>
<dbReference type="STRING" id="360412.LARV_03552"/>
<dbReference type="Pfam" id="PF00370">
    <property type="entry name" value="FGGY_N"/>
    <property type="match status" value="1"/>
</dbReference>
<dbReference type="PANTHER" id="PTHR43095:SF3">
    <property type="entry name" value="L-XYLULOSE_3-KETO-L-GULONATE KINASE"/>
    <property type="match status" value="1"/>
</dbReference>
<dbReference type="Proteomes" id="UP000055060">
    <property type="component" value="Unassembled WGS sequence"/>
</dbReference>
<dbReference type="GO" id="GO:0016301">
    <property type="term" value="F:kinase activity"/>
    <property type="evidence" value="ECO:0007669"/>
    <property type="project" value="UniProtKB-KW"/>
</dbReference>
<keyword evidence="3 4" id="KW-0418">Kinase</keyword>
<organism evidence="7">
    <name type="scientific">Longilinea arvoryzae</name>
    <dbReference type="NCBI Taxonomy" id="360412"/>
    <lineage>
        <taxon>Bacteria</taxon>
        <taxon>Bacillati</taxon>
        <taxon>Chloroflexota</taxon>
        <taxon>Anaerolineae</taxon>
        <taxon>Anaerolineales</taxon>
        <taxon>Anaerolineaceae</taxon>
        <taxon>Longilinea</taxon>
    </lineage>
</organism>
<evidence type="ECO:0000313" key="7">
    <source>
        <dbReference type="EMBL" id="GAP15760.1"/>
    </source>
</evidence>
<dbReference type="PROSITE" id="PS00445">
    <property type="entry name" value="FGGY_KINASES_2"/>
    <property type="match status" value="1"/>
</dbReference>
<evidence type="ECO:0000256" key="3">
    <source>
        <dbReference type="ARBA" id="ARBA00022777"/>
    </source>
</evidence>
<dbReference type="InterPro" id="IPR050406">
    <property type="entry name" value="FGGY_Carb_Kinase"/>
</dbReference>
<comment type="similarity">
    <text evidence="1 4">Belongs to the FGGY kinase family.</text>
</comment>
<dbReference type="GO" id="GO:0005975">
    <property type="term" value="P:carbohydrate metabolic process"/>
    <property type="evidence" value="ECO:0007669"/>
    <property type="project" value="InterPro"/>
</dbReference>
<evidence type="ECO:0000313" key="8">
    <source>
        <dbReference type="Proteomes" id="UP000055060"/>
    </source>
</evidence>
<evidence type="ECO:0000256" key="4">
    <source>
        <dbReference type="RuleBase" id="RU003733"/>
    </source>
</evidence>
<name>A0A0S7BKU7_9CHLR</name>
<dbReference type="PANTHER" id="PTHR43095">
    <property type="entry name" value="SUGAR KINASE"/>
    <property type="match status" value="1"/>
</dbReference>
<protein>
    <submittedName>
        <fullName evidence="7">Sugar (Pentulose and hexulose) kinase</fullName>
    </submittedName>
</protein>
<dbReference type="PIRSF" id="PIRSF000538">
    <property type="entry name" value="GlpK"/>
    <property type="match status" value="1"/>
</dbReference>
<dbReference type="EMBL" id="DF967972">
    <property type="protein sequence ID" value="GAP15760.1"/>
    <property type="molecule type" value="Genomic_DNA"/>
</dbReference>
<keyword evidence="8" id="KW-1185">Reference proteome</keyword>
<dbReference type="Pfam" id="PF02782">
    <property type="entry name" value="FGGY_C"/>
    <property type="match status" value="1"/>
</dbReference>
<accession>A0A0S7BKU7</accession>
<proteinExistence type="inferred from homology"/>
<dbReference type="InterPro" id="IPR018485">
    <property type="entry name" value="FGGY_C"/>
</dbReference>
<keyword evidence="2 4" id="KW-0808">Transferase</keyword>
<reference evidence="7" key="1">
    <citation type="submission" date="2015-07" db="EMBL/GenBank/DDBJ databases">
        <title>Draft Genome Sequences of Anaerolinea thermolimosa IMO-1, Bellilinea caldifistulae GOMI-1, Leptolinea tardivitalis YMTK-2, Levilinea saccharolytica KIBI-1,Longilinea arvoryzae KOME-1, Previously Described as Members of the Anaerolineaceae (Chloroflexi).</title>
        <authorList>
            <person name="Sekiguchi Y."/>
            <person name="Ohashi A."/>
            <person name="Matsuura N."/>
            <person name="Tourlousse M.D."/>
        </authorList>
    </citation>
    <scope>NUCLEOTIDE SEQUENCE [LARGE SCALE GENOMIC DNA]</scope>
    <source>
        <strain evidence="7">KOME-1</strain>
    </source>
</reference>
<evidence type="ECO:0000259" key="6">
    <source>
        <dbReference type="Pfam" id="PF02782"/>
    </source>
</evidence>
<dbReference type="InterPro" id="IPR018483">
    <property type="entry name" value="Carb_kinase_FGGY_CS"/>
</dbReference>
<evidence type="ECO:0000259" key="5">
    <source>
        <dbReference type="Pfam" id="PF00370"/>
    </source>
</evidence>
<evidence type="ECO:0000256" key="2">
    <source>
        <dbReference type="ARBA" id="ARBA00022679"/>
    </source>
</evidence>
<sequence length="510" mass="56183">MKSNPGAKLAPPYFIGIDSGLTMIKAVIFTVDGKEVGSGHVMGTNTSPKPHWVERDMNSVWDWVCQAIRQAIQTSGVSPKDIKAVSMAAHGDGAFLLDNDLKPVRPAILSLDSRSSDLMDEWEKAGIIEKNMRISGQRPLVGSSLPVLAWMKRNEPENYARVRWLLYCKDWIRFKLTGEVATDFTESSSTATDVHTQMIENTILRNSGLDEMVGKLPPVRMPFEPAGKVTRQAATETGLAEGTQVATGLHDIDSCAVSMGCLQPGQLSIISGTWGINQVVTTQPMIDPDWICRNFIQPGYWLNCACSPASAANLEWMVQNLCQGECEKAKLEKRSRFDFVNREVEEVLREKTEVFFIPFLYGSPFGDKPSSCFIGIKGWHRRAHLLKAIYEGVVFNHKYHVDSLKKRCDFSEVRLSGGGAKSLIWSQLFADALDVPIAIPDIDEAGALGASLCAATSAGYYSSIEEAASAVVKITRTHTPNPERHAQLAEAYAKYSDIVKALLPVWENIG</sequence>
<feature type="domain" description="Carbohydrate kinase FGGY C-terminal" evidence="6">
    <location>
        <begin position="268"/>
        <end position="457"/>
    </location>
</feature>
<dbReference type="AlphaFoldDB" id="A0A0S7BKU7"/>
<dbReference type="RefSeq" id="WP_075074914.1">
    <property type="nucleotide sequence ID" value="NZ_DF967972.1"/>
</dbReference>
<dbReference type="SUPFAM" id="SSF53067">
    <property type="entry name" value="Actin-like ATPase domain"/>
    <property type="match status" value="2"/>
</dbReference>
<dbReference type="CDD" id="cd07802">
    <property type="entry name" value="ASKHA_NBD_FGGY_EcLyxK-like"/>
    <property type="match status" value="1"/>
</dbReference>
<gene>
    <name evidence="7" type="ORF">LARV_03552</name>
</gene>
<dbReference type="OrthoDB" id="9805576at2"/>
<dbReference type="InterPro" id="IPR043129">
    <property type="entry name" value="ATPase_NBD"/>
</dbReference>
<dbReference type="GO" id="GO:0016773">
    <property type="term" value="F:phosphotransferase activity, alcohol group as acceptor"/>
    <property type="evidence" value="ECO:0007669"/>
    <property type="project" value="InterPro"/>
</dbReference>
<dbReference type="InterPro" id="IPR000577">
    <property type="entry name" value="Carb_kinase_FGGY"/>
</dbReference>
<dbReference type="InterPro" id="IPR018484">
    <property type="entry name" value="FGGY_N"/>
</dbReference>
<evidence type="ECO:0000256" key="1">
    <source>
        <dbReference type="ARBA" id="ARBA00009156"/>
    </source>
</evidence>
<feature type="domain" description="Carbohydrate kinase FGGY N-terminal" evidence="5">
    <location>
        <begin position="13"/>
        <end position="256"/>
    </location>
</feature>